<gene>
    <name evidence="5" type="ORF">ABLG96_12470</name>
</gene>
<keyword evidence="3" id="KW-0812">Transmembrane</keyword>
<evidence type="ECO:0000256" key="3">
    <source>
        <dbReference type="SAM" id="Phobius"/>
    </source>
</evidence>
<reference evidence="5" key="1">
    <citation type="submission" date="2024-05" db="EMBL/GenBank/DDBJ databases">
        <authorList>
            <person name="Cai S.Y."/>
            <person name="Jin L.M."/>
            <person name="Li H.R."/>
        </authorList>
    </citation>
    <scope>NUCLEOTIDE SEQUENCE</scope>
    <source>
        <strain evidence="5">A5-74</strain>
    </source>
</reference>
<sequence length="321" mass="32723">MTEIPASHSNDGTTTTAAGITDAEPAPREWKPAAAVVAVLLMWASAFVAIRGIGTSFSPGPLALGRMLVGGLVLAVFAVRARRPLPQGRALGMVAAYGLLWFAGYNVLLNAAERHLDAGTAAMLVNVAPILVAVGAGVFLREGFPRQLLVGIGIAFIGVVLIAFGGSGGHSDGFGILLGLVTAVLYAAGVLTQKVALKTVDALTATWVGCGIGALALLGWLPSLIREWSAAGTTPVLSLIYLGVFPTAIAFSLWAYALQRSDAGVLTSSTLAVPAIVVLASLLVLGEVPTIWAIIGGAVALTGVAIGRVRRRRTNSVTAAG</sequence>
<feature type="transmembrane region" description="Helical" evidence="3">
    <location>
        <begin position="291"/>
        <end position="309"/>
    </location>
</feature>
<dbReference type="AlphaFoldDB" id="A0AAU8DIV5"/>
<organism evidence="5">
    <name type="scientific">Nakamurella sp. A5-74</name>
    <dbReference type="NCBI Taxonomy" id="3158264"/>
    <lineage>
        <taxon>Bacteria</taxon>
        <taxon>Bacillati</taxon>
        <taxon>Actinomycetota</taxon>
        <taxon>Actinomycetes</taxon>
        <taxon>Nakamurellales</taxon>
        <taxon>Nakamurellaceae</taxon>
        <taxon>Nakamurella</taxon>
    </lineage>
</organism>
<feature type="transmembrane region" description="Helical" evidence="3">
    <location>
        <begin position="147"/>
        <end position="167"/>
    </location>
</feature>
<feature type="transmembrane region" description="Helical" evidence="3">
    <location>
        <begin position="173"/>
        <end position="191"/>
    </location>
</feature>
<dbReference type="GO" id="GO:0016020">
    <property type="term" value="C:membrane"/>
    <property type="evidence" value="ECO:0007669"/>
    <property type="project" value="InterPro"/>
</dbReference>
<dbReference type="InterPro" id="IPR037185">
    <property type="entry name" value="EmrE-like"/>
</dbReference>
<dbReference type="Gene3D" id="1.10.3730.20">
    <property type="match status" value="1"/>
</dbReference>
<comment type="similarity">
    <text evidence="1">Belongs to the EamA transporter family.</text>
</comment>
<evidence type="ECO:0000313" key="5">
    <source>
        <dbReference type="EMBL" id="XCG62092.1"/>
    </source>
</evidence>
<protein>
    <submittedName>
        <fullName evidence="5">DMT family transporter</fullName>
    </submittedName>
</protein>
<dbReference type="PANTHER" id="PTHR12715">
    <property type="entry name" value="TRANSPORTER, DRUG/METABOLITE EXPORTER FAMILY"/>
    <property type="match status" value="1"/>
</dbReference>
<proteinExistence type="inferred from homology"/>
<evidence type="ECO:0000256" key="2">
    <source>
        <dbReference type="SAM" id="MobiDB-lite"/>
    </source>
</evidence>
<dbReference type="Pfam" id="PF00892">
    <property type="entry name" value="EamA"/>
    <property type="match status" value="2"/>
</dbReference>
<dbReference type="EMBL" id="CP159218">
    <property type="protein sequence ID" value="XCG62092.1"/>
    <property type="molecule type" value="Genomic_DNA"/>
</dbReference>
<name>A0AAU8DIV5_9ACTN</name>
<feature type="region of interest" description="Disordered" evidence="2">
    <location>
        <begin position="1"/>
        <end position="24"/>
    </location>
</feature>
<keyword evidence="3" id="KW-1133">Transmembrane helix</keyword>
<feature type="transmembrane region" description="Helical" evidence="3">
    <location>
        <begin position="203"/>
        <end position="225"/>
    </location>
</feature>
<feature type="compositionally biased region" description="Low complexity" evidence="2">
    <location>
        <begin position="11"/>
        <end position="23"/>
    </location>
</feature>
<accession>A0AAU8DIV5</accession>
<feature type="transmembrane region" description="Helical" evidence="3">
    <location>
        <begin position="265"/>
        <end position="285"/>
    </location>
</feature>
<dbReference type="InterPro" id="IPR052756">
    <property type="entry name" value="Alkyne_AA_exporter"/>
</dbReference>
<evidence type="ECO:0000256" key="1">
    <source>
        <dbReference type="ARBA" id="ARBA00007362"/>
    </source>
</evidence>
<feature type="transmembrane region" description="Helical" evidence="3">
    <location>
        <begin position="91"/>
        <end position="109"/>
    </location>
</feature>
<feature type="transmembrane region" description="Helical" evidence="3">
    <location>
        <begin position="60"/>
        <end position="79"/>
    </location>
</feature>
<dbReference type="SUPFAM" id="SSF103481">
    <property type="entry name" value="Multidrug resistance efflux transporter EmrE"/>
    <property type="match status" value="2"/>
</dbReference>
<feature type="domain" description="EamA" evidence="4">
    <location>
        <begin position="35"/>
        <end position="163"/>
    </location>
</feature>
<feature type="transmembrane region" description="Helical" evidence="3">
    <location>
        <begin position="33"/>
        <end position="54"/>
    </location>
</feature>
<dbReference type="InterPro" id="IPR000620">
    <property type="entry name" value="EamA_dom"/>
</dbReference>
<keyword evidence="3" id="KW-0472">Membrane</keyword>
<dbReference type="RefSeq" id="WP_353647707.1">
    <property type="nucleotide sequence ID" value="NZ_CP159218.1"/>
</dbReference>
<dbReference type="PANTHER" id="PTHR12715:SF4">
    <property type="entry name" value="EAMA DOMAIN-CONTAINING PROTEIN"/>
    <property type="match status" value="1"/>
</dbReference>
<feature type="domain" description="EamA" evidence="4">
    <location>
        <begin position="174"/>
        <end position="306"/>
    </location>
</feature>
<feature type="transmembrane region" description="Helical" evidence="3">
    <location>
        <begin position="121"/>
        <end position="140"/>
    </location>
</feature>
<evidence type="ECO:0000259" key="4">
    <source>
        <dbReference type="Pfam" id="PF00892"/>
    </source>
</evidence>
<feature type="transmembrane region" description="Helical" evidence="3">
    <location>
        <begin position="237"/>
        <end position="258"/>
    </location>
</feature>